<evidence type="ECO:0000256" key="3">
    <source>
        <dbReference type="ARBA" id="ARBA00011738"/>
    </source>
</evidence>
<protein>
    <submittedName>
        <fullName evidence="8">Kynurenine formamidase</fullName>
        <ecNumber evidence="8">3.5.1.9</ecNumber>
    </submittedName>
</protein>
<dbReference type="Pfam" id="PF04199">
    <property type="entry name" value="Cyclase"/>
    <property type="match status" value="1"/>
</dbReference>
<keyword evidence="7" id="KW-0823">Tryptophan catabolism</keyword>
<sequence>MRVIDLSHIIKTNMTTYTKDEKPEIYNIATIEKDGFNEKCLNIYTHTGTHIDAPSHMINKGKTIDEFNINEFIGIAIIIDISSTKEVTLKEIMKYEDKIINCDFLILKTGYEKYWGTKEYFNNYPSLTEEAAKWICDFNLKGIGIDAISIDKFDSIDFEIHNIILSRGKLIIENLTNLDIINREEFTLVATPLKIEDGDGSPVRAVAITD</sequence>
<dbReference type="FunFam" id="3.50.30.50:FF:000001">
    <property type="entry name" value="Kynurenine formamidase"/>
    <property type="match status" value="1"/>
</dbReference>
<dbReference type="EC" id="3.5.1.9" evidence="8"/>
<comment type="cofactor">
    <cofactor evidence="1">
        <name>Zn(2+)</name>
        <dbReference type="ChEBI" id="CHEBI:29105"/>
    </cofactor>
</comment>
<name>A0A644WGW7_9ZZZZ</name>
<dbReference type="InterPro" id="IPR007325">
    <property type="entry name" value="KFase/CYL"/>
</dbReference>
<dbReference type="EMBL" id="VSSQ01000926">
    <property type="protein sequence ID" value="MPM03125.1"/>
    <property type="molecule type" value="Genomic_DNA"/>
</dbReference>
<dbReference type="GO" id="GO:0019441">
    <property type="term" value="P:L-tryptophan catabolic process to kynurenine"/>
    <property type="evidence" value="ECO:0007669"/>
    <property type="project" value="InterPro"/>
</dbReference>
<dbReference type="PANTHER" id="PTHR31118">
    <property type="entry name" value="CYCLASE-LIKE PROTEIN 2"/>
    <property type="match status" value="1"/>
</dbReference>
<keyword evidence="4" id="KW-0479">Metal-binding</keyword>
<comment type="caution">
    <text evidence="8">The sequence shown here is derived from an EMBL/GenBank/DDBJ whole genome shotgun (WGS) entry which is preliminary data.</text>
</comment>
<dbReference type="SUPFAM" id="SSF102198">
    <property type="entry name" value="Putative cyclase"/>
    <property type="match status" value="1"/>
</dbReference>
<evidence type="ECO:0000256" key="6">
    <source>
        <dbReference type="ARBA" id="ARBA00022833"/>
    </source>
</evidence>
<dbReference type="InterPro" id="IPR037175">
    <property type="entry name" value="KFase_sf"/>
</dbReference>
<evidence type="ECO:0000256" key="4">
    <source>
        <dbReference type="ARBA" id="ARBA00022723"/>
    </source>
</evidence>
<comment type="subunit">
    <text evidence="3">Homodimer.</text>
</comment>
<evidence type="ECO:0000256" key="1">
    <source>
        <dbReference type="ARBA" id="ARBA00001947"/>
    </source>
</evidence>
<organism evidence="8">
    <name type="scientific">bioreactor metagenome</name>
    <dbReference type="NCBI Taxonomy" id="1076179"/>
    <lineage>
        <taxon>unclassified sequences</taxon>
        <taxon>metagenomes</taxon>
        <taxon>ecological metagenomes</taxon>
    </lineage>
</organism>
<dbReference type="PANTHER" id="PTHR31118:SF12">
    <property type="entry name" value="CYCLASE-LIKE PROTEIN 2"/>
    <property type="match status" value="1"/>
</dbReference>
<evidence type="ECO:0000313" key="8">
    <source>
        <dbReference type="EMBL" id="MPM03125.1"/>
    </source>
</evidence>
<evidence type="ECO:0000256" key="5">
    <source>
        <dbReference type="ARBA" id="ARBA00022801"/>
    </source>
</evidence>
<dbReference type="GO" id="GO:0004061">
    <property type="term" value="F:arylformamidase activity"/>
    <property type="evidence" value="ECO:0007669"/>
    <property type="project" value="UniProtKB-EC"/>
</dbReference>
<dbReference type="Gene3D" id="3.50.30.50">
    <property type="entry name" value="Putative cyclase"/>
    <property type="match status" value="1"/>
</dbReference>
<keyword evidence="6" id="KW-0862">Zinc</keyword>
<accession>A0A644WGW7</accession>
<proteinExistence type="predicted"/>
<dbReference type="GO" id="GO:0046872">
    <property type="term" value="F:metal ion binding"/>
    <property type="evidence" value="ECO:0007669"/>
    <property type="project" value="UniProtKB-KW"/>
</dbReference>
<comment type="pathway">
    <text evidence="2">Amino-acid degradation.</text>
</comment>
<evidence type="ECO:0000256" key="7">
    <source>
        <dbReference type="ARBA" id="ARBA00023079"/>
    </source>
</evidence>
<reference evidence="8" key="1">
    <citation type="submission" date="2019-08" db="EMBL/GenBank/DDBJ databases">
        <authorList>
            <person name="Kucharzyk K."/>
            <person name="Murdoch R.W."/>
            <person name="Higgins S."/>
            <person name="Loffler F."/>
        </authorList>
    </citation>
    <scope>NUCLEOTIDE SEQUENCE</scope>
</reference>
<evidence type="ECO:0000256" key="2">
    <source>
        <dbReference type="ARBA" id="ARBA00005023"/>
    </source>
</evidence>
<dbReference type="AlphaFoldDB" id="A0A644WGW7"/>
<gene>
    <name evidence="8" type="primary">kynB_5</name>
    <name evidence="8" type="ORF">SDC9_49385</name>
</gene>
<keyword evidence="5 8" id="KW-0378">Hydrolase</keyword>